<evidence type="ECO:0000256" key="5">
    <source>
        <dbReference type="ARBA" id="ARBA00009799"/>
    </source>
</evidence>
<evidence type="ECO:0000256" key="23">
    <source>
        <dbReference type="ARBA" id="ARBA00083945"/>
    </source>
</evidence>
<dbReference type="NCBIfam" id="NF003671">
    <property type="entry name" value="PRK05294.1"/>
    <property type="match status" value="1"/>
</dbReference>
<evidence type="ECO:0000259" key="25">
    <source>
        <dbReference type="PROSITE" id="PS50975"/>
    </source>
</evidence>
<name>A0A7C5Q9P5_AQUAO</name>
<dbReference type="EMBL" id="DRNB01000348">
    <property type="protein sequence ID" value="HHJ65078.1"/>
    <property type="molecule type" value="Genomic_DNA"/>
</dbReference>
<dbReference type="InterPro" id="IPR011761">
    <property type="entry name" value="ATP-grasp"/>
</dbReference>
<keyword evidence="11" id="KW-0677">Repeat</keyword>
<dbReference type="PROSITE" id="PS50975">
    <property type="entry name" value="ATP_GRASP"/>
    <property type="match status" value="1"/>
</dbReference>
<evidence type="ECO:0000256" key="20">
    <source>
        <dbReference type="ARBA" id="ARBA00057223"/>
    </source>
</evidence>
<dbReference type="GO" id="GO:0005524">
    <property type="term" value="F:ATP binding"/>
    <property type="evidence" value="ECO:0007669"/>
    <property type="project" value="UniProtKB-UniRule"/>
</dbReference>
<evidence type="ECO:0000256" key="7">
    <source>
        <dbReference type="ARBA" id="ARBA00022571"/>
    </source>
</evidence>
<evidence type="ECO:0000256" key="19">
    <source>
        <dbReference type="ARBA" id="ARBA00048816"/>
    </source>
</evidence>
<keyword evidence="10" id="KW-0479">Metal-binding</keyword>
<evidence type="ECO:0000256" key="17">
    <source>
        <dbReference type="ARBA" id="ARBA00044063"/>
    </source>
</evidence>
<dbReference type="SMART" id="SM00851">
    <property type="entry name" value="MGS"/>
    <property type="match status" value="1"/>
</dbReference>
<comment type="pathway">
    <text evidence="4">Amino-acid biosynthesis; L-arginine biosynthesis; carbamoyl phosphate from bicarbonate: step 1/1.</text>
</comment>
<keyword evidence="16" id="KW-0464">Manganese</keyword>
<dbReference type="FunFam" id="3.30.1490.20:FF:000001">
    <property type="entry name" value="Carbamoyl-phosphate synthase large chain"/>
    <property type="match status" value="1"/>
</dbReference>
<evidence type="ECO:0000259" key="26">
    <source>
        <dbReference type="PROSITE" id="PS51855"/>
    </source>
</evidence>
<dbReference type="SUPFAM" id="SSF52335">
    <property type="entry name" value="Methylglyoxal synthase-like"/>
    <property type="match status" value="1"/>
</dbReference>
<dbReference type="InterPro" id="IPR013815">
    <property type="entry name" value="ATP_grasp_subdomain_1"/>
</dbReference>
<dbReference type="Proteomes" id="UP000885792">
    <property type="component" value="Unassembled WGS sequence"/>
</dbReference>
<comment type="pathway">
    <text evidence="3">Pyrimidine metabolism; UMP biosynthesis via de novo pathway; (S)-dihydroorotate from bicarbonate: step 1/3.</text>
</comment>
<dbReference type="EC" id="6.3.5.5" evidence="6"/>
<proteinExistence type="inferred from homology"/>
<gene>
    <name evidence="27" type="primary">carB</name>
    <name evidence="27" type="ORF">ENJ61_09280</name>
</gene>
<sequence>MKGKIVILGSGPNRIGQGIEFDYACVHAVFAVQEEGYEAVMVNCNPETVSTDYDTADRLYFEPVVLEHVLDIVEREDPEGILLQFGGQTPLKLALPLLEAGIRVLGTQPESIDRAEDRELFRRLILELGLRQPESGTAKSRDEALVIARSLGYPVLVRPSYVLGGRAMKIVYDETDLLEYLEEAVSVSYERPILIDKYLQDSVELDVDAVADGEEVLIGAVMEHIEEAGVHSGDSAASIPPYTLPQEVVEEVKLWSRKIAESLQVRGLINLQFAVSGRDIFVLEVNPRASRTVPFVSKTIGYPLAKLAAKIAVGRKLRDLVPEVFERLERGESHPASDFLPADCKLFTVKEVVFPWNRFPEVDPLLGPEMKSTGEVMGIDEDFGLAFYKSQLAAGNRLPEEGSVFISVADRDKEKVLELAEGFLRLGFRIYATTGTHRFFSSRGIPSEHVLKISEGRPHVVDLITNGQIQLIVNTPTGRREVSDAYFIRRAAIQHGVPYTTTVRGGYAILTAIESYLRLKREGRNLKVYALQDIHRRG</sequence>
<dbReference type="Gene3D" id="3.30.470.20">
    <property type="entry name" value="ATP-grasp fold, B domain"/>
    <property type="match status" value="1"/>
</dbReference>
<comment type="cofactor">
    <cofactor evidence="2">
        <name>Mg(2+)</name>
        <dbReference type="ChEBI" id="CHEBI:18420"/>
    </cofactor>
</comment>
<dbReference type="GO" id="GO:0046872">
    <property type="term" value="F:metal ion binding"/>
    <property type="evidence" value="ECO:0007669"/>
    <property type="project" value="UniProtKB-KW"/>
</dbReference>
<dbReference type="InterPro" id="IPR033937">
    <property type="entry name" value="MGS_CPS_CarB"/>
</dbReference>
<dbReference type="Gene3D" id="3.40.50.20">
    <property type="match status" value="1"/>
</dbReference>
<keyword evidence="9" id="KW-0028">Amino-acid biosynthesis</keyword>
<evidence type="ECO:0000313" key="27">
    <source>
        <dbReference type="EMBL" id="HHJ65078.1"/>
    </source>
</evidence>
<dbReference type="InterPro" id="IPR005483">
    <property type="entry name" value="CPSase_dom"/>
</dbReference>
<keyword evidence="7" id="KW-0055">Arginine biosynthesis</keyword>
<dbReference type="PROSITE" id="PS00867">
    <property type="entry name" value="CPSASE_2"/>
    <property type="match status" value="1"/>
</dbReference>
<dbReference type="InterPro" id="IPR005479">
    <property type="entry name" value="CPAse_ATP-bd"/>
</dbReference>
<dbReference type="InterPro" id="IPR058047">
    <property type="entry name" value="CPSase_preATP-grasp"/>
</dbReference>
<dbReference type="Pfam" id="PF02142">
    <property type="entry name" value="MGS"/>
    <property type="match status" value="1"/>
</dbReference>
<dbReference type="CDD" id="cd01424">
    <property type="entry name" value="MGS_CPS_II"/>
    <property type="match status" value="1"/>
</dbReference>
<evidence type="ECO:0000256" key="11">
    <source>
        <dbReference type="ARBA" id="ARBA00022737"/>
    </source>
</evidence>
<dbReference type="Pfam" id="PF02786">
    <property type="entry name" value="CPSase_L_D2"/>
    <property type="match status" value="1"/>
</dbReference>
<keyword evidence="12 24" id="KW-0547">Nucleotide-binding</keyword>
<dbReference type="AlphaFoldDB" id="A0A7C5Q9P5"/>
<dbReference type="GO" id="GO:0004088">
    <property type="term" value="F:carbamoyl-phosphate synthase (glutamine-hydrolyzing) activity"/>
    <property type="evidence" value="ECO:0007669"/>
    <property type="project" value="UniProtKB-EC"/>
</dbReference>
<evidence type="ECO:0000256" key="9">
    <source>
        <dbReference type="ARBA" id="ARBA00022605"/>
    </source>
</evidence>
<dbReference type="FunFam" id="3.30.470.20:FF:000013">
    <property type="entry name" value="Carbamoyl-phosphate synthase large chain"/>
    <property type="match status" value="1"/>
</dbReference>
<comment type="subunit">
    <text evidence="21">Composed of two chains; the small (or glutamine) chain promotes the hydrolysis of glutamine to ammonia, which is used by the large (or ammonia) chain to synthesize carbamoyl phosphate. Tetramer of heterodimers (alpha,beta)4.</text>
</comment>
<dbReference type="PANTHER" id="PTHR11405:SF53">
    <property type="entry name" value="CARBAMOYL-PHOSPHATE SYNTHASE [AMMONIA], MITOCHONDRIAL"/>
    <property type="match status" value="1"/>
</dbReference>
<dbReference type="Gene3D" id="3.30.1490.20">
    <property type="entry name" value="ATP-grasp fold, A domain"/>
    <property type="match status" value="1"/>
</dbReference>
<evidence type="ECO:0000256" key="6">
    <source>
        <dbReference type="ARBA" id="ARBA00012738"/>
    </source>
</evidence>
<comment type="catalytic activity">
    <reaction evidence="19">
        <text>hydrogencarbonate + L-glutamine + 2 ATP + H2O = carbamoyl phosphate + L-glutamate + 2 ADP + phosphate + 2 H(+)</text>
        <dbReference type="Rhea" id="RHEA:18633"/>
        <dbReference type="ChEBI" id="CHEBI:15377"/>
        <dbReference type="ChEBI" id="CHEBI:15378"/>
        <dbReference type="ChEBI" id="CHEBI:17544"/>
        <dbReference type="ChEBI" id="CHEBI:29985"/>
        <dbReference type="ChEBI" id="CHEBI:30616"/>
        <dbReference type="ChEBI" id="CHEBI:43474"/>
        <dbReference type="ChEBI" id="CHEBI:58228"/>
        <dbReference type="ChEBI" id="CHEBI:58359"/>
        <dbReference type="ChEBI" id="CHEBI:456216"/>
        <dbReference type="EC" id="6.3.5.5"/>
    </reaction>
</comment>
<keyword evidence="8 27" id="KW-0436">Ligase</keyword>
<dbReference type="SUPFAM" id="SSF56059">
    <property type="entry name" value="Glutathione synthetase ATP-binding domain-like"/>
    <property type="match status" value="1"/>
</dbReference>
<evidence type="ECO:0000256" key="18">
    <source>
        <dbReference type="ARBA" id="ARBA00047359"/>
    </source>
</evidence>
<evidence type="ECO:0000256" key="1">
    <source>
        <dbReference type="ARBA" id="ARBA00001936"/>
    </source>
</evidence>
<dbReference type="EC" id="6.3.4.16" evidence="17"/>
<keyword evidence="15" id="KW-0665">Pyrimidine biosynthesis</keyword>
<dbReference type="GO" id="GO:0005737">
    <property type="term" value="C:cytoplasm"/>
    <property type="evidence" value="ECO:0007669"/>
    <property type="project" value="TreeGrafter"/>
</dbReference>
<dbReference type="PRINTS" id="PR00098">
    <property type="entry name" value="CPSASE"/>
</dbReference>
<comment type="cofactor">
    <cofactor evidence="1">
        <name>Mn(2+)</name>
        <dbReference type="ChEBI" id="CHEBI:29035"/>
    </cofactor>
</comment>
<dbReference type="InterPro" id="IPR016185">
    <property type="entry name" value="PreATP-grasp_dom_sf"/>
</dbReference>
<dbReference type="PANTHER" id="PTHR11405">
    <property type="entry name" value="CARBAMOYLTRANSFERASE FAMILY MEMBER"/>
    <property type="match status" value="1"/>
</dbReference>
<dbReference type="GO" id="GO:0006526">
    <property type="term" value="P:L-arginine biosynthetic process"/>
    <property type="evidence" value="ECO:0007669"/>
    <property type="project" value="UniProtKB-KW"/>
</dbReference>
<evidence type="ECO:0000256" key="12">
    <source>
        <dbReference type="ARBA" id="ARBA00022741"/>
    </source>
</evidence>
<dbReference type="FunFam" id="3.40.50.20:FF:000002">
    <property type="entry name" value="Carbamoyl-phosphate synthase large chain"/>
    <property type="match status" value="1"/>
</dbReference>
<keyword evidence="14" id="KW-0460">Magnesium</keyword>
<evidence type="ECO:0000256" key="4">
    <source>
        <dbReference type="ARBA" id="ARBA00005077"/>
    </source>
</evidence>
<dbReference type="SUPFAM" id="SSF52440">
    <property type="entry name" value="PreATP-grasp domain"/>
    <property type="match status" value="1"/>
</dbReference>
<comment type="caution">
    <text evidence="27">The sequence shown here is derived from an EMBL/GenBank/DDBJ whole genome shotgun (WGS) entry which is preliminary data.</text>
</comment>
<dbReference type="Pfam" id="PF25596">
    <property type="entry name" value="CPSase_L_D1"/>
    <property type="match status" value="1"/>
</dbReference>
<evidence type="ECO:0000256" key="8">
    <source>
        <dbReference type="ARBA" id="ARBA00022598"/>
    </source>
</evidence>
<dbReference type="UniPathway" id="UPA00070">
    <property type="reaction ID" value="UER00115"/>
</dbReference>
<dbReference type="GO" id="GO:0006541">
    <property type="term" value="P:glutamine metabolic process"/>
    <property type="evidence" value="ECO:0007669"/>
    <property type="project" value="TreeGrafter"/>
</dbReference>
<feature type="domain" description="ATP-grasp" evidence="25">
    <location>
        <begin position="122"/>
        <end position="313"/>
    </location>
</feature>
<feature type="domain" description="MGS-like" evidence="26">
    <location>
        <begin position="396"/>
        <end position="538"/>
    </location>
</feature>
<evidence type="ECO:0000256" key="14">
    <source>
        <dbReference type="ARBA" id="ARBA00022842"/>
    </source>
</evidence>
<evidence type="ECO:0000256" key="24">
    <source>
        <dbReference type="PROSITE-ProRule" id="PRU00409"/>
    </source>
</evidence>
<evidence type="ECO:0000256" key="15">
    <source>
        <dbReference type="ARBA" id="ARBA00022975"/>
    </source>
</evidence>
<reference evidence="27" key="1">
    <citation type="journal article" date="2020" name="mSystems">
        <title>Genome- and Community-Level Interaction Insights into Carbon Utilization and Element Cycling Functions of Hydrothermarchaeota in Hydrothermal Sediment.</title>
        <authorList>
            <person name="Zhou Z."/>
            <person name="Liu Y."/>
            <person name="Xu W."/>
            <person name="Pan J."/>
            <person name="Luo Z.H."/>
            <person name="Li M."/>
        </authorList>
    </citation>
    <scope>NUCLEOTIDE SEQUENCE [LARGE SCALE GENOMIC DNA]</scope>
    <source>
        <strain evidence="27">HyVt-501</strain>
    </source>
</reference>
<dbReference type="InterPro" id="IPR011607">
    <property type="entry name" value="MGS-like_dom"/>
</dbReference>
<evidence type="ECO:0000256" key="21">
    <source>
        <dbReference type="ARBA" id="ARBA00062056"/>
    </source>
</evidence>
<comment type="similarity">
    <text evidence="5">Belongs to the CarB family.</text>
</comment>
<evidence type="ECO:0000256" key="16">
    <source>
        <dbReference type="ARBA" id="ARBA00023211"/>
    </source>
</evidence>
<comment type="function">
    <text evidence="20">Large subunit of the glutamine-dependent carbamoyl phosphate synthetase (CPSase). CPSase catalyzes the formation of carbamoyl phosphate from the ammonia moiety of glutamine, carbonate, and phosphate donated by ATP, constituting the first step of 2 biosynthetic pathways, one leading to arginine and/or urea and the other to pyrimidine nucleotides. The large subunit (synthetase) binds the substrates ammonia (free or transferred from glutamine from the small subunit), hydrogencarbonate and ATP and carries out an ATP-coupled ligase reaction, activating hydrogencarbonate by forming carboxy phosphate which reacts with ammonia to form carbamoyl phosphate.</text>
</comment>
<evidence type="ECO:0000256" key="13">
    <source>
        <dbReference type="ARBA" id="ARBA00022840"/>
    </source>
</evidence>
<dbReference type="InterPro" id="IPR036914">
    <property type="entry name" value="MGS-like_dom_sf"/>
</dbReference>
<evidence type="ECO:0000256" key="3">
    <source>
        <dbReference type="ARBA" id="ARBA00004812"/>
    </source>
</evidence>
<dbReference type="GO" id="GO:0044205">
    <property type="term" value="P:'de novo' UMP biosynthetic process"/>
    <property type="evidence" value="ECO:0007669"/>
    <property type="project" value="UniProtKB-UniPathway"/>
</dbReference>
<accession>A0A7C5Q9P5</accession>
<protein>
    <recommendedName>
        <fullName evidence="22">Carbamoyl phosphate synthase large chain, C-terminal section</fullName>
        <ecNumber evidence="17">6.3.4.16</ecNumber>
        <ecNumber evidence="6">6.3.5.5</ecNumber>
    </recommendedName>
    <alternativeName>
        <fullName evidence="23">Carbamoyl phosphate synthetase ammonia chain</fullName>
    </alternativeName>
</protein>
<dbReference type="PROSITE" id="PS51855">
    <property type="entry name" value="MGS"/>
    <property type="match status" value="1"/>
</dbReference>
<evidence type="ECO:0000256" key="22">
    <source>
        <dbReference type="ARBA" id="ARBA00067580"/>
    </source>
</evidence>
<keyword evidence="13 24" id="KW-0067">ATP-binding</keyword>
<dbReference type="Gene3D" id="3.40.50.1380">
    <property type="entry name" value="Methylglyoxal synthase-like domain"/>
    <property type="match status" value="1"/>
</dbReference>
<comment type="catalytic activity">
    <reaction evidence="18">
        <text>hydrogencarbonate + NH4(+) + 2 ATP = carbamoyl phosphate + 2 ADP + phosphate + 2 H(+)</text>
        <dbReference type="Rhea" id="RHEA:18029"/>
        <dbReference type="ChEBI" id="CHEBI:15378"/>
        <dbReference type="ChEBI" id="CHEBI:17544"/>
        <dbReference type="ChEBI" id="CHEBI:28938"/>
        <dbReference type="ChEBI" id="CHEBI:30616"/>
        <dbReference type="ChEBI" id="CHEBI:43474"/>
        <dbReference type="ChEBI" id="CHEBI:58228"/>
        <dbReference type="ChEBI" id="CHEBI:456216"/>
        <dbReference type="EC" id="6.3.4.16"/>
    </reaction>
</comment>
<organism evidence="27">
    <name type="scientific">Aquifex aeolicus</name>
    <dbReference type="NCBI Taxonomy" id="63363"/>
    <lineage>
        <taxon>Bacteria</taxon>
        <taxon>Pseudomonadati</taxon>
        <taxon>Aquificota</taxon>
        <taxon>Aquificia</taxon>
        <taxon>Aquificales</taxon>
        <taxon>Aquificaceae</taxon>
        <taxon>Aquifex</taxon>
    </lineage>
</organism>
<evidence type="ECO:0000256" key="2">
    <source>
        <dbReference type="ARBA" id="ARBA00001946"/>
    </source>
</evidence>
<dbReference type="PROSITE" id="PS00866">
    <property type="entry name" value="CPSASE_1"/>
    <property type="match status" value="1"/>
</dbReference>
<evidence type="ECO:0000256" key="10">
    <source>
        <dbReference type="ARBA" id="ARBA00022723"/>
    </source>
</evidence>
<dbReference type="GO" id="GO:0004087">
    <property type="term" value="F:carbamoyl-phosphate synthase (ammonia) activity"/>
    <property type="evidence" value="ECO:0007669"/>
    <property type="project" value="UniProtKB-EC"/>
</dbReference>